<dbReference type="NCBIfam" id="TIGR00350">
    <property type="entry name" value="lytR_cpsA_psr"/>
    <property type="match status" value="1"/>
</dbReference>
<protein>
    <submittedName>
        <fullName evidence="4">LCP family protein</fullName>
    </submittedName>
</protein>
<dbReference type="EMBL" id="JACRTG010000008">
    <property type="protein sequence ID" value="MBC8587251.1"/>
    <property type="molecule type" value="Genomic_DNA"/>
</dbReference>
<dbReference type="RefSeq" id="WP_262428721.1">
    <property type="nucleotide sequence ID" value="NZ_JACRTG010000008.1"/>
</dbReference>
<dbReference type="InterPro" id="IPR004474">
    <property type="entry name" value="LytR_CpsA_psr"/>
</dbReference>
<evidence type="ECO:0000313" key="4">
    <source>
        <dbReference type="EMBL" id="MBC8587251.1"/>
    </source>
</evidence>
<feature type="signal peptide" evidence="2">
    <location>
        <begin position="1"/>
        <end position="26"/>
    </location>
</feature>
<evidence type="ECO:0000256" key="2">
    <source>
        <dbReference type="SAM" id="SignalP"/>
    </source>
</evidence>
<keyword evidence="2" id="KW-0732">Signal</keyword>
<gene>
    <name evidence="4" type="ORF">H8707_03215</name>
</gene>
<feature type="chain" id="PRO_5038962535" evidence="2">
    <location>
        <begin position="27"/>
        <end position="312"/>
    </location>
</feature>
<comment type="similarity">
    <text evidence="1">Belongs to the LytR/CpsA/Psr (LCP) family.</text>
</comment>
<evidence type="ECO:0000256" key="1">
    <source>
        <dbReference type="ARBA" id="ARBA00006068"/>
    </source>
</evidence>
<dbReference type="PANTHER" id="PTHR33392:SF6">
    <property type="entry name" value="POLYISOPRENYL-TEICHOIC ACID--PEPTIDOGLYCAN TEICHOIC ACID TRANSFERASE TAGU"/>
    <property type="match status" value="1"/>
</dbReference>
<dbReference type="Gene3D" id="3.40.630.190">
    <property type="entry name" value="LCP protein"/>
    <property type="match status" value="1"/>
</dbReference>
<dbReference type="PANTHER" id="PTHR33392">
    <property type="entry name" value="POLYISOPRENYL-TEICHOIC ACID--PEPTIDOGLYCAN TEICHOIC ACID TRANSFERASE TAGU"/>
    <property type="match status" value="1"/>
</dbReference>
<dbReference type="AlphaFoldDB" id="A0A926IJB4"/>
<name>A0A926IJB4_9FIRM</name>
<organism evidence="4 5">
    <name type="scientific">Paratissierella segnis</name>
    <dbReference type="NCBI Taxonomy" id="2763679"/>
    <lineage>
        <taxon>Bacteria</taxon>
        <taxon>Bacillati</taxon>
        <taxon>Bacillota</taxon>
        <taxon>Tissierellia</taxon>
        <taxon>Tissierellales</taxon>
        <taxon>Tissierellaceae</taxon>
        <taxon>Paratissierella</taxon>
    </lineage>
</organism>
<dbReference type="Pfam" id="PF03816">
    <property type="entry name" value="LytR_cpsA_psr"/>
    <property type="match status" value="1"/>
</dbReference>
<sequence length="312" mass="35123">MKKKFIVAFLASLVCFTLLYSTVLSSVFNRPASAVTDDPNDLNNETSDINPKVKDEILFLLLGVDAQSVKKSKGTRTDTMMLTKVNFETGEINILSIPRDTRVYVNGKQDKINAAHAYGGADLTLETVNDFLGLDIDYYVKIDYNIVQEVVEKIGGVTIDVPFDMKYKDPTAKPPLDINIKKGVQTLDGKNAHDFLRWRHNNSYTVGYKDGDVGRIKAQQYFMKELVKQTLKPKNLLKLPGLIEAYFTNVETNIPLGTMLKAAASANKIDTEKMVTETVPGEGKYIGDISYYIYDREKIDILVNEMFENYLN</sequence>
<accession>A0A926IJB4</accession>
<evidence type="ECO:0000259" key="3">
    <source>
        <dbReference type="Pfam" id="PF03816"/>
    </source>
</evidence>
<dbReference type="InterPro" id="IPR050922">
    <property type="entry name" value="LytR/CpsA/Psr_CW_biosynth"/>
</dbReference>
<proteinExistence type="inferred from homology"/>
<keyword evidence="5" id="KW-1185">Reference proteome</keyword>
<comment type="caution">
    <text evidence="4">The sequence shown here is derived from an EMBL/GenBank/DDBJ whole genome shotgun (WGS) entry which is preliminary data.</text>
</comment>
<feature type="domain" description="Cell envelope-related transcriptional attenuator" evidence="3">
    <location>
        <begin position="76"/>
        <end position="230"/>
    </location>
</feature>
<evidence type="ECO:0000313" key="5">
    <source>
        <dbReference type="Proteomes" id="UP000601171"/>
    </source>
</evidence>
<reference evidence="4" key="1">
    <citation type="submission" date="2020-08" db="EMBL/GenBank/DDBJ databases">
        <title>Genome public.</title>
        <authorList>
            <person name="Liu C."/>
            <person name="Sun Q."/>
        </authorList>
    </citation>
    <scope>NUCLEOTIDE SEQUENCE</scope>
    <source>
        <strain evidence="4">BX21</strain>
    </source>
</reference>
<dbReference type="Proteomes" id="UP000601171">
    <property type="component" value="Unassembled WGS sequence"/>
</dbReference>